<protein>
    <submittedName>
        <fullName evidence="2">Uncharacterized protein</fullName>
    </submittedName>
</protein>
<feature type="region of interest" description="Disordered" evidence="1">
    <location>
        <begin position="1"/>
        <end position="38"/>
    </location>
</feature>
<evidence type="ECO:0000256" key="1">
    <source>
        <dbReference type="SAM" id="MobiDB-lite"/>
    </source>
</evidence>
<reference evidence="2" key="1">
    <citation type="submission" date="2014-09" db="EMBL/GenBank/DDBJ databases">
        <authorList>
            <person name="Magalhaes I.L.F."/>
            <person name="Oliveira U."/>
            <person name="Santos F.R."/>
            <person name="Vidigal T.H.D.A."/>
            <person name="Brescovit A.D."/>
            <person name="Santos A.J."/>
        </authorList>
    </citation>
    <scope>NUCLEOTIDE SEQUENCE</scope>
    <source>
        <tissue evidence="2">Shoot tissue taken approximately 20 cm above the soil surface</tissue>
    </source>
</reference>
<dbReference type="EMBL" id="GBRH01185089">
    <property type="protein sequence ID" value="JAE12807.1"/>
    <property type="molecule type" value="Transcribed_RNA"/>
</dbReference>
<evidence type="ECO:0000313" key="2">
    <source>
        <dbReference type="EMBL" id="JAE12807.1"/>
    </source>
</evidence>
<name>A0A0A9FKE1_ARUDO</name>
<sequence>MPSGNRPVTTAAATAGATRSSRSAGGMRMATTGTKRTS</sequence>
<feature type="compositionally biased region" description="Low complexity" evidence="1">
    <location>
        <begin position="10"/>
        <end position="30"/>
    </location>
</feature>
<accession>A0A0A9FKE1</accession>
<reference evidence="2" key="2">
    <citation type="journal article" date="2015" name="Data Brief">
        <title>Shoot transcriptome of the giant reed, Arundo donax.</title>
        <authorList>
            <person name="Barrero R.A."/>
            <person name="Guerrero F.D."/>
            <person name="Moolhuijzen P."/>
            <person name="Goolsby J.A."/>
            <person name="Tidwell J."/>
            <person name="Bellgard S.E."/>
            <person name="Bellgard M.I."/>
        </authorList>
    </citation>
    <scope>NUCLEOTIDE SEQUENCE</scope>
    <source>
        <tissue evidence="2">Shoot tissue taken approximately 20 cm above the soil surface</tissue>
    </source>
</reference>
<dbReference type="AlphaFoldDB" id="A0A0A9FKE1"/>
<organism evidence="2">
    <name type="scientific">Arundo donax</name>
    <name type="common">Giant reed</name>
    <name type="synonym">Donax arundinaceus</name>
    <dbReference type="NCBI Taxonomy" id="35708"/>
    <lineage>
        <taxon>Eukaryota</taxon>
        <taxon>Viridiplantae</taxon>
        <taxon>Streptophyta</taxon>
        <taxon>Embryophyta</taxon>
        <taxon>Tracheophyta</taxon>
        <taxon>Spermatophyta</taxon>
        <taxon>Magnoliopsida</taxon>
        <taxon>Liliopsida</taxon>
        <taxon>Poales</taxon>
        <taxon>Poaceae</taxon>
        <taxon>PACMAD clade</taxon>
        <taxon>Arundinoideae</taxon>
        <taxon>Arundineae</taxon>
        <taxon>Arundo</taxon>
    </lineage>
</organism>
<proteinExistence type="predicted"/>